<evidence type="ECO:0000259" key="2">
    <source>
        <dbReference type="PROSITE" id="PS51384"/>
    </source>
</evidence>
<dbReference type="Gene3D" id="3.40.50.80">
    <property type="entry name" value="Nucleotide-binding domain of ferredoxin-NADP reductase (FNR) module"/>
    <property type="match status" value="1"/>
</dbReference>
<dbReference type="PANTHER" id="PTHR42815">
    <property type="entry name" value="FAD-BINDING, PUTATIVE (AFU_ORTHOLOGUE AFUA_6G07600)-RELATED"/>
    <property type="match status" value="1"/>
</dbReference>
<dbReference type="InterPro" id="IPR012349">
    <property type="entry name" value="Split_barrel_FMN-bd"/>
</dbReference>
<dbReference type="Gene3D" id="2.30.110.10">
    <property type="entry name" value="Electron Transport, Fmn-binding Protein, Chain A"/>
    <property type="match status" value="1"/>
</dbReference>
<comment type="caution">
    <text evidence="3">The sequence shown here is derived from an EMBL/GenBank/DDBJ whole genome shotgun (WGS) entry which is preliminary data.</text>
</comment>
<dbReference type="PRINTS" id="PR00409">
    <property type="entry name" value="PHDIOXRDTASE"/>
</dbReference>
<feature type="domain" description="FAD-binding FR-type" evidence="2">
    <location>
        <begin position="334"/>
        <end position="437"/>
    </location>
</feature>
<dbReference type="SUPFAM" id="SSF54292">
    <property type="entry name" value="2Fe-2S ferredoxin-like"/>
    <property type="match status" value="1"/>
</dbReference>
<dbReference type="Proteomes" id="UP000195221">
    <property type="component" value="Unassembled WGS sequence"/>
</dbReference>
<dbReference type="PROSITE" id="PS00197">
    <property type="entry name" value="2FE2S_FER_1"/>
    <property type="match status" value="1"/>
</dbReference>
<evidence type="ECO:0000313" key="4">
    <source>
        <dbReference type="Proteomes" id="UP000195221"/>
    </source>
</evidence>
<dbReference type="InterPro" id="IPR001433">
    <property type="entry name" value="OxRdtase_FAD/NAD-bd"/>
</dbReference>
<gene>
    <name evidence="3" type="ORF">PAMC26577_16410</name>
</gene>
<dbReference type="Pfam" id="PF00111">
    <property type="entry name" value="Fer2"/>
    <property type="match status" value="1"/>
</dbReference>
<protein>
    <submittedName>
        <fullName evidence="3">Flavohemoprotein (Hemoglobin-like protein) (Flavohemoglobin) (Nitric oxide dioxygenase)</fullName>
    </submittedName>
</protein>
<dbReference type="SUPFAM" id="SSF63380">
    <property type="entry name" value="Riboflavin synthase domain-like"/>
    <property type="match status" value="1"/>
</dbReference>
<dbReference type="AlphaFoldDB" id="A0A242MSL7"/>
<dbReference type="PROSITE" id="PS51085">
    <property type="entry name" value="2FE2S_FER_2"/>
    <property type="match status" value="1"/>
</dbReference>
<dbReference type="RefSeq" id="WP_075360160.1">
    <property type="nucleotide sequence ID" value="NZ_MSRG01000088.1"/>
</dbReference>
<evidence type="ECO:0000259" key="1">
    <source>
        <dbReference type="PROSITE" id="PS51085"/>
    </source>
</evidence>
<reference evidence="3 4" key="1">
    <citation type="submission" date="2017-03" db="EMBL/GenBank/DDBJ databases">
        <title>Genome analysis of strain PAMC 26577.</title>
        <authorList>
            <person name="Oh H.-M."/>
            <person name="Yang J.-A."/>
        </authorList>
    </citation>
    <scope>NUCLEOTIDE SEQUENCE [LARGE SCALE GENOMIC DNA]</scope>
    <source>
        <strain evidence="3 4">PAMC 26577</strain>
    </source>
</reference>
<dbReference type="CDD" id="cd00207">
    <property type="entry name" value="fer2"/>
    <property type="match status" value="1"/>
</dbReference>
<dbReference type="PANTHER" id="PTHR42815:SF2">
    <property type="entry name" value="FAD-BINDING, PUTATIVE (AFU_ORTHOLOGUE AFUA_6G07600)-RELATED"/>
    <property type="match status" value="1"/>
</dbReference>
<evidence type="ECO:0000313" key="3">
    <source>
        <dbReference type="EMBL" id="OTP74201.1"/>
    </source>
</evidence>
<dbReference type="PROSITE" id="PS51384">
    <property type="entry name" value="FAD_FR"/>
    <property type="match status" value="1"/>
</dbReference>
<dbReference type="SUPFAM" id="SSF52343">
    <property type="entry name" value="Ferredoxin reductase-like, C-terminal NADP-linked domain"/>
    <property type="match status" value="1"/>
</dbReference>
<accession>A0A242MSL7</accession>
<organism evidence="3 4">
    <name type="scientific">Caballeronia sordidicola</name>
    <name type="common">Burkholderia sordidicola</name>
    <dbReference type="NCBI Taxonomy" id="196367"/>
    <lineage>
        <taxon>Bacteria</taxon>
        <taxon>Pseudomonadati</taxon>
        <taxon>Pseudomonadota</taxon>
        <taxon>Betaproteobacteria</taxon>
        <taxon>Burkholderiales</taxon>
        <taxon>Burkholderiaceae</taxon>
        <taxon>Caballeronia</taxon>
    </lineage>
</organism>
<dbReference type="InterPro" id="IPR006058">
    <property type="entry name" value="2Fe2S_fd_BS"/>
</dbReference>
<keyword evidence="3" id="KW-0560">Oxidoreductase</keyword>
<dbReference type="CDD" id="cd06184">
    <property type="entry name" value="flavohem_like_fad_nad_binding"/>
    <property type="match status" value="1"/>
</dbReference>
<dbReference type="InterPro" id="IPR036010">
    <property type="entry name" value="2Fe-2S_ferredoxin-like_sf"/>
</dbReference>
<keyword evidence="3" id="KW-0223">Dioxygenase</keyword>
<dbReference type="EMBL" id="NBTZ01000067">
    <property type="protein sequence ID" value="OTP74201.1"/>
    <property type="molecule type" value="Genomic_DNA"/>
</dbReference>
<name>A0A242MSL7_CABSO</name>
<dbReference type="GO" id="GO:0051213">
    <property type="term" value="F:dioxygenase activity"/>
    <property type="evidence" value="ECO:0007669"/>
    <property type="project" value="UniProtKB-KW"/>
</dbReference>
<dbReference type="InterPro" id="IPR001041">
    <property type="entry name" value="2Fe-2S_ferredoxin-type"/>
</dbReference>
<feature type="domain" description="2Fe-2S ferredoxin-type" evidence="1">
    <location>
        <begin position="587"/>
        <end position="676"/>
    </location>
</feature>
<sequence>MSDTLVAAPPAGWSAVESPFHAGELAAQERAGVRERMDVNARRGIRDYMPEQHRQFFAEQPFMVLGGVDAAGQPWATLRIGEPGFVSTPDERTLRIAGHSLKGDPLASAWKAGALLGGLGIQPATRRRNRVNGVVTSVDENAITVAVSQSYGNCAKYIQSRTPTPIDFGKQALDDEAPVITDHLSDADRELIANADTFFIASANTSDDAGIGRGADVSHRGGKPGFIRIDSKHALTTPDFSGNLFFNTIGNLMRDPRAGLLVIDFASGDLLYLAVDAEVIWEGKDLESFEGAERLIRWRVREVRRTRSALPLRWSGVQYAPQLAKTGSWTKAPSAWRTLNVAEVRDEAPGIKSFYFEPTDDAPLASFAPGQFLPIRLNIPGLAAPLIRTYTLSDAHDGKRYRITVKREGVASTWLHEHVDAGSVMETKTPGGAFVLDRTSSRPIVFVSAGIGITPMIAMLNSVLSNNDRAQPEHVYFIHGARRAIDRPFADELDAAAQAFPQLSIHLRDAQRVDIGYLRSVLPFGDYDFYLCGPAAFMQDLYTGLRALNVADDRIRFEAFGPASVKRTERSAVVAPIVPVRDPELTSKVIFMRSQKTAQWSPEDGSLLDFAEANGVAVASNCRSGVCGTCSTRLLSGDVAYPVPCEGEVEPGHALICSAIPAKTGPGEDSVVVLDA</sequence>
<dbReference type="InterPro" id="IPR017938">
    <property type="entry name" value="Riboflavin_synthase-like_b-brl"/>
</dbReference>
<dbReference type="Gene3D" id="2.40.30.10">
    <property type="entry name" value="Translation factors"/>
    <property type="match status" value="1"/>
</dbReference>
<dbReference type="Gene3D" id="3.10.20.30">
    <property type="match status" value="1"/>
</dbReference>
<dbReference type="GO" id="GO:0051537">
    <property type="term" value="F:2 iron, 2 sulfur cluster binding"/>
    <property type="evidence" value="ECO:0007669"/>
    <property type="project" value="InterPro"/>
</dbReference>
<proteinExistence type="predicted"/>
<dbReference type="InterPro" id="IPR039261">
    <property type="entry name" value="FNR_nucleotide-bd"/>
</dbReference>
<dbReference type="Pfam" id="PF00175">
    <property type="entry name" value="NAD_binding_1"/>
    <property type="match status" value="1"/>
</dbReference>
<dbReference type="InterPro" id="IPR012675">
    <property type="entry name" value="Beta-grasp_dom_sf"/>
</dbReference>
<dbReference type="InterPro" id="IPR017927">
    <property type="entry name" value="FAD-bd_FR_type"/>
</dbReference>